<organism evidence="11 12">
    <name type="scientific">Cesiribacter andamanensis AMV16</name>
    <dbReference type="NCBI Taxonomy" id="1279009"/>
    <lineage>
        <taxon>Bacteria</taxon>
        <taxon>Pseudomonadati</taxon>
        <taxon>Bacteroidota</taxon>
        <taxon>Cytophagia</taxon>
        <taxon>Cytophagales</taxon>
        <taxon>Cesiribacteraceae</taxon>
        <taxon>Cesiribacter</taxon>
    </lineage>
</organism>
<dbReference type="PANTHER" id="PTHR34388:SF1">
    <property type="entry name" value="DNA POLYMERASE III SUBUNIT DELTA"/>
    <property type="match status" value="1"/>
</dbReference>
<keyword evidence="4" id="KW-0548">Nucleotidyltransferase</keyword>
<comment type="caution">
    <text evidence="11">The sequence shown here is derived from an EMBL/GenBank/DDBJ whole genome shotgun (WGS) entry which is preliminary data.</text>
</comment>
<evidence type="ECO:0000256" key="8">
    <source>
        <dbReference type="ARBA" id="ARBA00049244"/>
    </source>
</evidence>
<dbReference type="Gene3D" id="1.10.8.60">
    <property type="match status" value="1"/>
</dbReference>
<evidence type="ECO:0000256" key="2">
    <source>
        <dbReference type="ARBA" id="ARBA00017703"/>
    </source>
</evidence>
<dbReference type="Proteomes" id="UP000011910">
    <property type="component" value="Unassembled WGS sequence"/>
</dbReference>
<dbReference type="InterPro" id="IPR027417">
    <property type="entry name" value="P-loop_NTPase"/>
</dbReference>
<dbReference type="GO" id="GO:0003887">
    <property type="term" value="F:DNA-directed DNA polymerase activity"/>
    <property type="evidence" value="ECO:0007669"/>
    <property type="project" value="UniProtKB-KW"/>
</dbReference>
<gene>
    <name evidence="11" type="ORF">ADICEAN_03495</name>
</gene>
<accession>M7NSD4</accession>
<evidence type="ECO:0000259" key="9">
    <source>
        <dbReference type="Pfam" id="PF06144"/>
    </source>
</evidence>
<dbReference type="SUPFAM" id="SSF48019">
    <property type="entry name" value="post-AAA+ oligomerization domain-like"/>
    <property type="match status" value="1"/>
</dbReference>
<keyword evidence="5" id="KW-0235">DNA replication</keyword>
<dbReference type="InterPro" id="IPR008921">
    <property type="entry name" value="DNA_pol3_clamp-load_cplx_C"/>
</dbReference>
<dbReference type="InterPro" id="IPR005790">
    <property type="entry name" value="DNA_polIII_delta"/>
</dbReference>
<sequence length="329" mass="37376">MKAGKLAPIYFLQGDEPYYIDLLSDYIEQQVLSESEKGFNQMVLYGKDAPMATILNQARRFPMMSERQVVLVKEAQEIPDLAKEEGKRLLESYVKNPLPSTILVFCHKYKTLDGRSALAKVLDKHAVVVTTKKLYDNQLPDWIEQHIKSTGNTVDPKAAYMLAEYIGNDLSRLANEVQKLLLNFSEKVKIDSAMVQKYVGISKEYNTFELQKALAVRDVVKANQIVQYFEGNPKSNPAILVIAFLFSYYSKLLLLHHQKAYHEGEVAKVLGMHPFVAKEYLPALRNYPPQKVVQNISWIHQADLQSKGIIGGSISDGQILKELVFKLMH</sequence>
<keyword evidence="12" id="KW-1185">Reference proteome</keyword>
<reference evidence="11 12" key="1">
    <citation type="journal article" date="2013" name="Genome Announc.">
        <title>Draft Genome Sequence of Cesiribacter andamanensis Strain AMV16T, Isolated from a Soil Sample from a Mud Volcano in the Andaman Islands, India.</title>
        <authorList>
            <person name="Shivaji S."/>
            <person name="Ara S."/>
            <person name="Begum Z."/>
            <person name="Srinivas T.N."/>
            <person name="Singh A."/>
            <person name="Kumar Pinnaka A."/>
        </authorList>
    </citation>
    <scope>NUCLEOTIDE SEQUENCE [LARGE SCALE GENOMIC DNA]</scope>
    <source>
        <strain evidence="11 12">AMV16</strain>
    </source>
</reference>
<evidence type="ECO:0000256" key="1">
    <source>
        <dbReference type="ARBA" id="ARBA00012417"/>
    </source>
</evidence>
<dbReference type="eggNOG" id="COG1466">
    <property type="taxonomic scope" value="Bacteria"/>
</dbReference>
<dbReference type="GO" id="GO:0009360">
    <property type="term" value="C:DNA polymerase III complex"/>
    <property type="evidence" value="ECO:0007669"/>
    <property type="project" value="InterPro"/>
</dbReference>
<dbReference type="Pfam" id="PF21694">
    <property type="entry name" value="DNA_pol3_delta_C"/>
    <property type="match status" value="1"/>
</dbReference>
<evidence type="ECO:0000256" key="4">
    <source>
        <dbReference type="ARBA" id="ARBA00022695"/>
    </source>
</evidence>
<dbReference type="Pfam" id="PF06144">
    <property type="entry name" value="DNA_pol3_delta"/>
    <property type="match status" value="1"/>
</dbReference>
<keyword evidence="6" id="KW-0239">DNA-directed DNA polymerase</keyword>
<evidence type="ECO:0000256" key="6">
    <source>
        <dbReference type="ARBA" id="ARBA00022932"/>
    </source>
</evidence>
<dbReference type="PATRIC" id="fig|1279009.4.peg.3538"/>
<evidence type="ECO:0000256" key="3">
    <source>
        <dbReference type="ARBA" id="ARBA00022679"/>
    </source>
</evidence>
<dbReference type="STRING" id="1279009.ADICEAN_03495"/>
<dbReference type="GO" id="GO:0003677">
    <property type="term" value="F:DNA binding"/>
    <property type="evidence" value="ECO:0007669"/>
    <property type="project" value="InterPro"/>
</dbReference>
<dbReference type="Gene3D" id="1.20.272.10">
    <property type="match status" value="1"/>
</dbReference>
<feature type="domain" description="DNA polymerase III delta N-terminal" evidence="9">
    <location>
        <begin position="10"/>
        <end position="131"/>
    </location>
</feature>
<dbReference type="EC" id="2.7.7.7" evidence="1"/>
<evidence type="ECO:0000256" key="7">
    <source>
        <dbReference type="ARBA" id="ARBA00034754"/>
    </source>
</evidence>
<proteinExistence type="inferred from homology"/>
<comment type="similarity">
    <text evidence="7">Belongs to the DNA polymerase HolA subunit family.</text>
</comment>
<dbReference type="Gene3D" id="3.40.50.300">
    <property type="entry name" value="P-loop containing nucleotide triphosphate hydrolases"/>
    <property type="match status" value="1"/>
</dbReference>
<evidence type="ECO:0000256" key="5">
    <source>
        <dbReference type="ARBA" id="ARBA00022705"/>
    </source>
</evidence>
<dbReference type="SUPFAM" id="SSF52540">
    <property type="entry name" value="P-loop containing nucleoside triphosphate hydrolases"/>
    <property type="match status" value="1"/>
</dbReference>
<keyword evidence="3" id="KW-0808">Transferase</keyword>
<protein>
    <recommendedName>
        <fullName evidence="2">DNA polymerase III subunit delta</fullName>
        <ecNumber evidence="1">2.7.7.7</ecNumber>
    </recommendedName>
</protein>
<dbReference type="EMBL" id="AODQ01000120">
    <property type="protein sequence ID" value="EMR01384.1"/>
    <property type="molecule type" value="Genomic_DNA"/>
</dbReference>
<evidence type="ECO:0000313" key="12">
    <source>
        <dbReference type="Proteomes" id="UP000011910"/>
    </source>
</evidence>
<dbReference type="InterPro" id="IPR048466">
    <property type="entry name" value="DNA_pol3_delta-like_C"/>
</dbReference>
<dbReference type="PANTHER" id="PTHR34388">
    <property type="entry name" value="DNA POLYMERASE III SUBUNIT DELTA"/>
    <property type="match status" value="1"/>
</dbReference>
<dbReference type="AlphaFoldDB" id="M7NSD4"/>
<dbReference type="InterPro" id="IPR010372">
    <property type="entry name" value="DNA_pol3_delta_N"/>
</dbReference>
<dbReference type="NCBIfam" id="TIGR01128">
    <property type="entry name" value="holA"/>
    <property type="match status" value="1"/>
</dbReference>
<feature type="domain" description="DNA polymerase III delta subunit-like C-terminal" evidence="10">
    <location>
        <begin position="205"/>
        <end position="307"/>
    </location>
</feature>
<name>M7NSD4_9BACT</name>
<dbReference type="GO" id="GO:0006261">
    <property type="term" value="P:DNA-templated DNA replication"/>
    <property type="evidence" value="ECO:0007669"/>
    <property type="project" value="TreeGrafter"/>
</dbReference>
<comment type="catalytic activity">
    <reaction evidence="8">
        <text>DNA(n) + a 2'-deoxyribonucleoside 5'-triphosphate = DNA(n+1) + diphosphate</text>
        <dbReference type="Rhea" id="RHEA:22508"/>
        <dbReference type="Rhea" id="RHEA-COMP:17339"/>
        <dbReference type="Rhea" id="RHEA-COMP:17340"/>
        <dbReference type="ChEBI" id="CHEBI:33019"/>
        <dbReference type="ChEBI" id="CHEBI:61560"/>
        <dbReference type="ChEBI" id="CHEBI:173112"/>
        <dbReference type="EC" id="2.7.7.7"/>
    </reaction>
</comment>
<evidence type="ECO:0000313" key="11">
    <source>
        <dbReference type="EMBL" id="EMR01384.1"/>
    </source>
</evidence>
<evidence type="ECO:0000259" key="10">
    <source>
        <dbReference type="Pfam" id="PF21694"/>
    </source>
</evidence>